<dbReference type="EMBL" id="JBHRYQ010000001">
    <property type="protein sequence ID" value="MFC3810815.1"/>
    <property type="molecule type" value="Genomic_DNA"/>
</dbReference>
<dbReference type="InterPro" id="IPR004993">
    <property type="entry name" value="GH3"/>
</dbReference>
<dbReference type="RefSeq" id="WP_379837251.1">
    <property type="nucleotide sequence ID" value="NZ_JBHRYQ010000001.1"/>
</dbReference>
<dbReference type="InterPro" id="IPR055377">
    <property type="entry name" value="GH3_M"/>
</dbReference>
<dbReference type="Pfam" id="PF03321">
    <property type="entry name" value="GH3"/>
    <property type="match status" value="1"/>
</dbReference>
<dbReference type="Pfam" id="PF23571">
    <property type="entry name" value="GH3_M"/>
    <property type="match status" value="1"/>
</dbReference>
<sequence length="504" mass="58481">MSLINDVLGYFIKRRRTRIEEFKEFPIETQNEVFFGLIDRAKYTEFGLKHSFKDIRSVADFQERVPVSTYEEFYPYIERVLKGEKNVLWPSEILWFSKSSGTTNSKSKFIPVSEESLEECHYRGGKDLLTLYVENFPENLLFEGKALSIGGSLHPNPFNTHTIAGDISAVITRNLPKWAEYMRTPSAEFALLEKWEDKMEHMIEVCSKEPVTSILGVPTWTVVLLENIMERTGAKNILEVWPDFEVFFHGAVSFTPYRELFNTKFFPGNKVKYMETYNASEGFFGIQDDFDLKDQMLLMLDYGIFYEFLPMEEWDKEFPKAITLDDAEIGKNYAVVISTNGGLWRYKIGDTVKFTSRYPFRVKVSGRTKQFINAFGEELMVENADQAFSFAAKVCEVTVKEYSGAPIYMQSDNKGGHEWVVECSVNPADTQLFVSKFDEKLKELNSDYEAKRRNDMALDIPKMHFAQTGTFYRWMENRGKLGGQHKVPRLANTREYIDDLIKFL</sequence>
<dbReference type="PANTHER" id="PTHR31901:SF9">
    <property type="entry name" value="GH3 DOMAIN-CONTAINING PROTEIN"/>
    <property type="match status" value="1"/>
</dbReference>
<dbReference type="Proteomes" id="UP001595616">
    <property type="component" value="Unassembled WGS sequence"/>
</dbReference>
<comment type="caution">
    <text evidence="3">The sequence shown here is derived from an EMBL/GenBank/DDBJ whole genome shotgun (WGS) entry which is preliminary data.</text>
</comment>
<evidence type="ECO:0000259" key="2">
    <source>
        <dbReference type="Pfam" id="PF23572"/>
    </source>
</evidence>
<evidence type="ECO:0000259" key="1">
    <source>
        <dbReference type="Pfam" id="PF23571"/>
    </source>
</evidence>
<evidence type="ECO:0000313" key="4">
    <source>
        <dbReference type="Proteomes" id="UP001595616"/>
    </source>
</evidence>
<protein>
    <submittedName>
        <fullName evidence="3">GH3 auxin-responsive promoter family protein</fullName>
    </submittedName>
</protein>
<name>A0ABV7YV17_9BACT</name>
<dbReference type="Pfam" id="PF23572">
    <property type="entry name" value="GH3_C"/>
    <property type="match status" value="1"/>
</dbReference>
<dbReference type="PANTHER" id="PTHR31901">
    <property type="entry name" value="GH3 DOMAIN-CONTAINING PROTEIN"/>
    <property type="match status" value="1"/>
</dbReference>
<proteinExistence type="predicted"/>
<evidence type="ECO:0000313" key="3">
    <source>
        <dbReference type="EMBL" id="MFC3810815.1"/>
    </source>
</evidence>
<feature type="domain" description="GH3 C-terminal" evidence="2">
    <location>
        <begin position="382"/>
        <end position="495"/>
    </location>
</feature>
<organism evidence="3 4">
    <name type="scientific">Lacihabitans lacunae</name>
    <dbReference type="NCBI Taxonomy" id="1028214"/>
    <lineage>
        <taxon>Bacteria</taxon>
        <taxon>Pseudomonadati</taxon>
        <taxon>Bacteroidota</taxon>
        <taxon>Cytophagia</taxon>
        <taxon>Cytophagales</taxon>
        <taxon>Leadbetterellaceae</taxon>
        <taxon>Lacihabitans</taxon>
    </lineage>
</organism>
<dbReference type="InterPro" id="IPR055378">
    <property type="entry name" value="GH3_C"/>
</dbReference>
<accession>A0ABV7YV17</accession>
<keyword evidence="4" id="KW-1185">Reference proteome</keyword>
<gene>
    <name evidence="3" type="ORF">ACFOOI_09120</name>
</gene>
<feature type="domain" description="GH3 middle" evidence="1">
    <location>
        <begin position="298"/>
        <end position="359"/>
    </location>
</feature>
<reference evidence="4" key="1">
    <citation type="journal article" date="2019" name="Int. J. Syst. Evol. Microbiol.">
        <title>The Global Catalogue of Microorganisms (GCM) 10K type strain sequencing project: providing services to taxonomists for standard genome sequencing and annotation.</title>
        <authorList>
            <consortium name="The Broad Institute Genomics Platform"/>
            <consortium name="The Broad Institute Genome Sequencing Center for Infectious Disease"/>
            <person name="Wu L."/>
            <person name="Ma J."/>
        </authorList>
    </citation>
    <scope>NUCLEOTIDE SEQUENCE [LARGE SCALE GENOMIC DNA]</scope>
    <source>
        <strain evidence="4">CECT 7956</strain>
    </source>
</reference>